<name>A0A0S2DLR5_LYSEN</name>
<keyword evidence="8 11" id="KW-1133">Transmembrane helix</keyword>
<dbReference type="PANTHER" id="PTHR38831">
    <property type="entry name" value="TYPE II SECRETION SYSTEM PROTEIN K"/>
    <property type="match status" value="1"/>
</dbReference>
<dbReference type="PATRIC" id="fig|69.6.peg.4118"/>
<proteinExistence type="inferred from homology"/>
<keyword evidence="3 10" id="KW-0813">Transport</keyword>
<evidence type="ECO:0000256" key="8">
    <source>
        <dbReference type="ARBA" id="ARBA00022989"/>
    </source>
</evidence>
<dbReference type="Gene3D" id="1.10.40.60">
    <property type="entry name" value="EpsJ-like"/>
    <property type="match status" value="1"/>
</dbReference>
<evidence type="ECO:0000256" key="9">
    <source>
        <dbReference type="ARBA" id="ARBA00023136"/>
    </source>
</evidence>
<keyword evidence="4 10" id="KW-1003">Cell membrane</keyword>
<evidence type="ECO:0000256" key="4">
    <source>
        <dbReference type="ARBA" id="ARBA00022475"/>
    </source>
</evidence>
<dbReference type="EMBL" id="CP013140">
    <property type="protein sequence ID" value="ALN59518.1"/>
    <property type="molecule type" value="Genomic_DNA"/>
</dbReference>
<dbReference type="GO" id="GO:0009306">
    <property type="term" value="P:protein secretion"/>
    <property type="evidence" value="ECO:0007669"/>
    <property type="project" value="InterPro"/>
</dbReference>
<keyword evidence="6 11" id="KW-0812">Transmembrane</keyword>
<sequence length="327" mass="35010">METGMGDRETTKRLRGVGMVARPRVDRDVAFAGPSRTRGAALLLVMWLVALLTALIGAFALTARTENLQGRVQVRGLVAHNAARAGVEYALTRVAMSDQKLQWLPDGRPNRWRYGDAQLEIKIVDENGKVDLNQADAQLLTALLQATGKMEQSEAARLAGAIIDWRDADTLTQPAGGAEDADYASAGRPYGAKDAEFESVAELQQVLGISPELYARIEPLVTVYSGRTRPEQAFAAKEVLDAMGLNGADLVRQRERNQPGSQLQGAGAGGVGGGLVGERSGTYSIESRARLTDGRESVLRVVVRAGGGAVPGMPYTPLRWEEGASTR</sequence>
<dbReference type="GO" id="GO:0005886">
    <property type="term" value="C:plasma membrane"/>
    <property type="evidence" value="ECO:0007669"/>
    <property type="project" value="UniProtKB-SubCell"/>
</dbReference>
<evidence type="ECO:0000313" key="13">
    <source>
        <dbReference type="EMBL" id="ALN59518.1"/>
    </source>
</evidence>
<evidence type="ECO:0000256" key="2">
    <source>
        <dbReference type="ARBA" id="ARBA00007246"/>
    </source>
</evidence>
<comment type="subcellular location">
    <subcellularLocation>
        <location evidence="1 10">Cell inner membrane</location>
    </subcellularLocation>
</comment>
<feature type="transmembrane region" description="Helical" evidence="11">
    <location>
        <begin position="40"/>
        <end position="61"/>
    </location>
</feature>
<evidence type="ECO:0000256" key="11">
    <source>
        <dbReference type="SAM" id="Phobius"/>
    </source>
</evidence>
<dbReference type="InterPro" id="IPR005628">
    <property type="entry name" value="GspK"/>
</dbReference>
<evidence type="ECO:0000313" key="14">
    <source>
        <dbReference type="Proteomes" id="UP000061569"/>
    </source>
</evidence>
<feature type="domain" description="T2SS protein K first SAM-like" evidence="12">
    <location>
        <begin position="131"/>
        <end position="224"/>
    </location>
</feature>
<keyword evidence="9 10" id="KW-0472">Membrane</keyword>
<keyword evidence="7" id="KW-0653">Protein transport</keyword>
<protein>
    <recommendedName>
        <fullName evidence="10">Type II secretion system protein K</fullName>
    </recommendedName>
</protein>
<evidence type="ECO:0000256" key="6">
    <source>
        <dbReference type="ARBA" id="ARBA00022692"/>
    </source>
</evidence>
<evidence type="ECO:0000256" key="5">
    <source>
        <dbReference type="ARBA" id="ARBA00022519"/>
    </source>
</evidence>
<dbReference type="KEGG" id="lez:GLE_4176"/>
<dbReference type="InterPro" id="IPR049031">
    <property type="entry name" value="T2SSK_SAM-like_1st"/>
</dbReference>
<dbReference type="STRING" id="69.GLE_4176"/>
<dbReference type="AlphaFoldDB" id="A0A0S2DLR5"/>
<reference evidence="13 14" key="1">
    <citation type="submission" date="2015-11" db="EMBL/GenBank/DDBJ databases">
        <title>Genome sequences of Lysobacter enzymogenes strain C3 and Lysobacter antibioticus ATCC 29479.</title>
        <authorList>
            <person name="Kobayashi D.Y."/>
        </authorList>
    </citation>
    <scope>NUCLEOTIDE SEQUENCE [LARGE SCALE GENOMIC DNA]</scope>
    <source>
        <strain evidence="13 14">C3</strain>
    </source>
</reference>
<evidence type="ECO:0000256" key="3">
    <source>
        <dbReference type="ARBA" id="ARBA00022448"/>
    </source>
</evidence>
<gene>
    <name evidence="13" type="primary">gspK</name>
    <name evidence="13" type="ORF">GLE_4176</name>
</gene>
<accession>A0A0S2DLR5</accession>
<dbReference type="PIRSF" id="PIRSF002786">
    <property type="entry name" value="XcpX"/>
    <property type="match status" value="1"/>
</dbReference>
<keyword evidence="5 10" id="KW-0997">Cell inner membrane</keyword>
<comment type="similarity">
    <text evidence="2 10">Belongs to the GSP K family.</text>
</comment>
<dbReference type="SUPFAM" id="SSF158544">
    <property type="entry name" value="GspK insert domain-like"/>
    <property type="match status" value="1"/>
</dbReference>
<evidence type="ECO:0000256" key="10">
    <source>
        <dbReference type="PIRNR" id="PIRNR002786"/>
    </source>
</evidence>
<evidence type="ECO:0000259" key="12">
    <source>
        <dbReference type="Pfam" id="PF21687"/>
    </source>
</evidence>
<evidence type="ECO:0000256" key="1">
    <source>
        <dbReference type="ARBA" id="ARBA00004533"/>
    </source>
</evidence>
<evidence type="ECO:0000256" key="7">
    <source>
        <dbReference type="ARBA" id="ARBA00022927"/>
    </source>
</evidence>
<dbReference type="PANTHER" id="PTHR38831:SF2">
    <property type="entry name" value="TYPE II SECRETION SYSTEM PROTEIN K"/>
    <property type="match status" value="1"/>
</dbReference>
<dbReference type="Pfam" id="PF21687">
    <property type="entry name" value="T2SSK_1st"/>
    <property type="match status" value="1"/>
</dbReference>
<dbReference type="Proteomes" id="UP000061569">
    <property type="component" value="Chromosome"/>
</dbReference>
<organism evidence="13 14">
    <name type="scientific">Lysobacter enzymogenes</name>
    <dbReference type="NCBI Taxonomy" id="69"/>
    <lineage>
        <taxon>Bacteria</taxon>
        <taxon>Pseudomonadati</taxon>
        <taxon>Pseudomonadota</taxon>
        <taxon>Gammaproteobacteria</taxon>
        <taxon>Lysobacterales</taxon>
        <taxon>Lysobacteraceae</taxon>
        <taxon>Lysobacter</taxon>
    </lineage>
</organism>
<dbReference type="InterPro" id="IPR038072">
    <property type="entry name" value="GspK_central_sf"/>
</dbReference>